<evidence type="ECO:0000313" key="1">
    <source>
        <dbReference type="EMBL" id="PKR86120.1"/>
    </source>
</evidence>
<name>A0A2N3LNC2_9BACI</name>
<keyword evidence="2" id="KW-1185">Reference proteome</keyword>
<proteinExistence type="predicted"/>
<accession>A0A2N3LNC2</accession>
<sequence>MKYTLKTMKVLQKGDMMTKSDIEYLLKREVSRSDIAKALGMKTSEFNYMWLQMKGPKKSEEDKNKKRNFRSLDITKEKYLNYRKQGYSEVEIARLEHISRKTLFNWRLKMFTDKELEGIPVRRGRRKRLKV</sequence>
<organism evidence="1 2">
    <name type="scientific">Heyndrickxia camelliae</name>
    <dbReference type="NCBI Taxonomy" id="1707093"/>
    <lineage>
        <taxon>Bacteria</taxon>
        <taxon>Bacillati</taxon>
        <taxon>Bacillota</taxon>
        <taxon>Bacilli</taxon>
        <taxon>Bacillales</taxon>
        <taxon>Bacillaceae</taxon>
        <taxon>Heyndrickxia</taxon>
    </lineage>
</organism>
<dbReference type="EMBL" id="PIQO01000003">
    <property type="protein sequence ID" value="PKR86120.1"/>
    <property type="molecule type" value="Genomic_DNA"/>
</dbReference>
<protein>
    <submittedName>
        <fullName evidence="1">Uncharacterized protein</fullName>
    </submittedName>
</protein>
<dbReference type="RefSeq" id="WP_101353489.1">
    <property type="nucleotide sequence ID" value="NZ_PIQO01000003.1"/>
</dbReference>
<dbReference type="AlphaFoldDB" id="A0A2N3LNC2"/>
<dbReference type="Proteomes" id="UP000233440">
    <property type="component" value="Unassembled WGS sequence"/>
</dbReference>
<evidence type="ECO:0000313" key="2">
    <source>
        <dbReference type="Proteomes" id="UP000233440"/>
    </source>
</evidence>
<comment type="caution">
    <text evidence="1">The sequence shown here is derived from an EMBL/GenBank/DDBJ whole genome shotgun (WGS) entry which is preliminary data.</text>
</comment>
<gene>
    <name evidence="1" type="ORF">CWO92_07035</name>
</gene>
<reference evidence="1 2" key="1">
    <citation type="submission" date="2017-11" db="EMBL/GenBank/DDBJ databases">
        <title>Bacillus camelliae sp. nov., isolated from pu'er tea.</title>
        <authorList>
            <person name="Niu L."/>
        </authorList>
    </citation>
    <scope>NUCLEOTIDE SEQUENCE [LARGE SCALE GENOMIC DNA]</scope>
    <source>
        <strain evidence="1 2">7578-1</strain>
    </source>
</reference>